<dbReference type="Proteomes" id="UP000317093">
    <property type="component" value="Chromosome"/>
</dbReference>
<proteinExistence type="predicted"/>
<gene>
    <name evidence="1" type="ORF">Pan216_22240</name>
</gene>
<evidence type="ECO:0000313" key="1">
    <source>
        <dbReference type="EMBL" id="QDU61368.1"/>
    </source>
</evidence>
<keyword evidence="2" id="KW-1185">Reference proteome</keyword>
<dbReference type="AlphaFoldDB" id="A0A518B316"/>
<dbReference type="OrthoDB" id="289267at2"/>
<accession>A0A518B316</accession>
<sequence length="127" mass="14050">MGIERRVEFEQGAFPPWSSLCELMAAEGEELQLRMVDNELTFPDETPPETWHEIRVGTSSGMITIRRQDDAVSLLAFGNADQEMQRAWNRLTWGVAKAGDGLIVDETGAVDADAFAERESLGIKPPA</sequence>
<reference evidence="1 2" key="1">
    <citation type="submission" date="2019-02" db="EMBL/GenBank/DDBJ databases">
        <title>Deep-cultivation of Planctomycetes and their phenomic and genomic characterization uncovers novel biology.</title>
        <authorList>
            <person name="Wiegand S."/>
            <person name="Jogler M."/>
            <person name="Boedeker C."/>
            <person name="Pinto D."/>
            <person name="Vollmers J."/>
            <person name="Rivas-Marin E."/>
            <person name="Kohn T."/>
            <person name="Peeters S.H."/>
            <person name="Heuer A."/>
            <person name="Rast P."/>
            <person name="Oberbeckmann S."/>
            <person name="Bunk B."/>
            <person name="Jeske O."/>
            <person name="Meyerdierks A."/>
            <person name="Storesund J.E."/>
            <person name="Kallscheuer N."/>
            <person name="Luecker S."/>
            <person name="Lage O.M."/>
            <person name="Pohl T."/>
            <person name="Merkel B.J."/>
            <person name="Hornburger P."/>
            <person name="Mueller R.-W."/>
            <person name="Bruemmer F."/>
            <person name="Labrenz M."/>
            <person name="Spormann A.M."/>
            <person name="Op den Camp H."/>
            <person name="Overmann J."/>
            <person name="Amann R."/>
            <person name="Jetten M.S.M."/>
            <person name="Mascher T."/>
            <person name="Medema M.H."/>
            <person name="Devos D.P."/>
            <person name="Kaster A.-K."/>
            <person name="Ovreas L."/>
            <person name="Rohde M."/>
            <person name="Galperin M.Y."/>
            <person name="Jogler C."/>
        </authorList>
    </citation>
    <scope>NUCLEOTIDE SEQUENCE [LARGE SCALE GENOMIC DNA]</scope>
    <source>
        <strain evidence="1 2">Pan216</strain>
    </source>
</reference>
<name>A0A518B316_9BACT</name>
<dbReference type="EMBL" id="CP036279">
    <property type="protein sequence ID" value="QDU61368.1"/>
    <property type="molecule type" value="Genomic_DNA"/>
</dbReference>
<organism evidence="1 2">
    <name type="scientific">Kolteria novifilia</name>
    <dbReference type="NCBI Taxonomy" id="2527975"/>
    <lineage>
        <taxon>Bacteria</taxon>
        <taxon>Pseudomonadati</taxon>
        <taxon>Planctomycetota</taxon>
        <taxon>Planctomycetia</taxon>
        <taxon>Kolteriales</taxon>
        <taxon>Kolteriaceae</taxon>
        <taxon>Kolteria</taxon>
    </lineage>
</organism>
<dbReference type="RefSeq" id="WP_145257968.1">
    <property type="nucleotide sequence ID" value="NZ_CP036279.1"/>
</dbReference>
<evidence type="ECO:0000313" key="2">
    <source>
        <dbReference type="Proteomes" id="UP000317093"/>
    </source>
</evidence>
<dbReference type="KEGG" id="knv:Pan216_22240"/>
<protein>
    <submittedName>
        <fullName evidence="1">Uncharacterized protein</fullName>
    </submittedName>
</protein>